<evidence type="ECO:0000256" key="9">
    <source>
        <dbReference type="ARBA" id="ARBA00023012"/>
    </source>
</evidence>
<dbReference type="PROSITE" id="PS50109">
    <property type="entry name" value="HIS_KIN"/>
    <property type="match status" value="1"/>
</dbReference>
<feature type="domain" description="Histidine kinase" evidence="10">
    <location>
        <begin position="303"/>
        <end position="516"/>
    </location>
</feature>
<organism evidence="11 12">
    <name type="scientific">Sulfobacillus benefaciens</name>
    <dbReference type="NCBI Taxonomy" id="453960"/>
    <lineage>
        <taxon>Bacteria</taxon>
        <taxon>Bacillati</taxon>
        <taxon>Bacillota</taxon>
        <taxon>Clostridia</taxon>
        <taxon>Eubacteriales</taxon>
        <taxon>Clostridiales Family XVII. Incertae Sedis</taxon>
        <taxon>Sulfobacillus</taxon>
    </lineage>
</organism>
<dbReference type="GO" id="GO:0007234">
    <property type="term" value="P:osmosensory signaling via phosphorelay pathway"/>
    <property type="evidence" value="ECO:0007669"/>
    <property type="project" value="TreeGrafter"/>
</dbReference>
<dbReference type="Proteomes" id="UP000242972">
    <property type="component" value="Unassembled WGS sequence"/>
</dbReference>
<dbReference type="Gene3D" id="1.10.287.130">
    <property type="match status" value="1"/>
</dbReference>
<dbReference type="EMBL" id="PXYW01000004">
    <property type="protein sequence ID" value="PSR35048.1"/>
    <property type="molecule type" value="Genomic_DNA"/>
</dbReference>
<evidence type="ECO:0000256" key="2">
    <source>
        <dbReference type="ARBA" id="ARBA00004370"/>
    </source>
</evidence>
<dbReference type="GO" id="GO:0000155">
    <property type="term" value="F:phosphorelay sensor kinase activity"/>
    <property type="evidence" value="ECO:0007669"/>
    <property type="project" value="InterPro"/>
</dbReference>
<dbReference type="GO" id="GO:0030295">
    <property type="term" value="F:protein kinase activator activity"/>
    <property type="evidence" value="ECO:0007669"/>
    <property type="project" value="TreeGrafter"/>
</dbReference>
<dbReference type="Gene3D" id="3.30.565.10">
    <property type="entry name" value="Histidine kinase-like ATPase, C-terminal domain"/>
    <property type="match status" value="1"/>
</dbReference>
<dbReference type="AlphaFoldDB" id="A0A2T2XKU8"/>
<dbReference type="Pfam" id="PF02518">
    <property type="entry name" value="HATPase_c"/>
    <property type="match status" value="1"/>
</dbReference>
<sequence>MNNDIFFEFISEFQRFVATRREDPTLRYSAARWVVDRLMAMYPERRLGVRLWNQRSHRWERVAVGGLDLSRYQDITEDPRLIAFIDSIRWKKSPVFLKISEIPVIQCPEFLIEEHIRELWIYPLYDEQKIVMGVLALYWRQSPSEVLEEQSRWENVAQAVGMMMQWVMFLESQQTVTNRMETLLAVTEAAVLYIRNGTVAYANDRFLQLWLLERKDLSRPLDRLMRKMSERITDGSSLLMELSAAGDWDHVVEMKGMPPRYIRCRGKVLTTDASGQAAEHVAVYTEITEEVAVKKERDAFLSLIAHEFRTPITIIVGLADWMTQSGEDLDPQVAHNIRVIWRESDRLGRLIREIWTVAQMQAPDFTIKLEPVDMVALIQEELETQERLSPGRSWRYTGLSHAMVSGHQELLLLIIQILLSNANRFSPAEHPIDIDLVDEGDMVRLAVADRGPGISRSMARELFHRVPDSLHRPATGGIGLGLYLSKRILDKMGGSITYQTRPNGGSVFLVRLPRAFSP</sequence>
<keyword evidence="6" id="KW-0547">Nucleotide-binding</keyword>
<evidence type="ECO:0000256" key="4">
    <source>
        <dbReference type="ARBA" id="ARBA00022553"/>
    </source>
</evidence>
<dbReference type="PANTHER" id="PTHR42878:SF7">
    <property type="entry name" value="SENSOR HISTIDINE KINASE GLRK"/>
    <property type="match status" value="1"/>
</dbReference>
<dbReference type="SUPFAM" id="SSF55874">
    <property type="entry name" value="ATPase domain of HSP90 chaperone/DNA topoisomerase II/histidine kinase"/>
    <property type="match status" value="1"/>
</dbReference>
<proteinExistence type="predicted"/>
<dbReference type="InterPro" id="IPR004358">
    <property type="entry name" value="Sig_transdc_His_kin-like_C"/>
</dbReference>
<dbReference type="InterPro" id="IPR050351">
    <property type="entry name" value="BphY/WalK/GraS-like"/>
</dbReference>
<gene>
    <name evidence="11" type="ORF">C7B46_02510</name>
</gene>
<dbReference type="Gene3D" id="3.30.450.40">
    <property type="match status" value="1"/>
</dbReference>
<keyword evidence="8" id="KW-0067">ATP-binding</keyword>
<dbReference type="InterPro" id="IPR003661">
    <property type="entry name" value="HisK_dim/P_dom"/>
</dbReference>
<dbReference type="InterPro" id="IPR005467">
    <property type="entry name" value="His_kinase_dom"/>
</dbReference>
<comment type="catalytic activity">
    <reaction evidence="1">
        <text>ATP + protein L-histidine = ADP + protein N-phospho-L-histidine.</text>
        <dbReference type="EC" id="2.7.13.3"/>
    </reaction>
</comment>
<reference evidence="11 12" key="1">
    <citation type="journal article" date="2014" name="BMC Genomics">
        <title>Comparison of environmental and isolate Sulfobacillus genomes reveals diverse carbon, sulfur, nitrogen, and hydrogen metabolisms.</title>
        <authorList>
            <person name="Justice N.B."/>
            <person name="Norman A."/>
            <person name="Brown C.T."/>
            <person name="Singh A."/>
            <person name="Thomas B.C."/>
            <person name="Banfield J.F."/>
        </authorList>
    </citation>
    <scope>NUCLEOTIDE SEQUENCE [LARGE SCALE GENOMIC DNA]</scope>
    <source>
        <strain evidence="11">AMDSBA4</strain>
    </source>
</reference>
<dbReference type="InterPro" id="IPR036097">
    <property type="entry name" value="HisK_dim/P_sf"/>
</dbReference>
<evidence type="ECO:0000313" key="11">
    <source>
        <dbReference type="EMBL" id="PSR35048.1"/>
    </source>
</evidence>
<dbReference type="Pfam" id="PF00512">
    <property type="entry name" value="HisKA"/>
    <property type="match status" value="1"/>
</dbReference>
<evidence type="ECO:0000256" key="7">
    <source>
        <dbReference type="ARBA" id="ARBA00022777"/>
    </source>
</evidence>
<dbReference type="GO" id="GO:0000156">
    <property type="term" value="F:phosphorelay response regulator activity"/>
    <property type="evidence" value="ECO:0007669"/>
    <property type="project" value="TreeGrafter"/>
</dbReference>
<accession>A0A2T2XKU8</accession>
<dbReference type="SMART" id="SM00387">
    <property type="entry name" value="HATPase_c"/>
    <property type="match status" value="1"/>
</dbReference>
<dbReference type="CDD" id="cd00075">
    <property type="entry name" value="HATPase"/>
    <property type="match status" value="1"/>
</dbReference>
<keyword evidence="7" id="KW-0418">Kinase</keyword>
<evidence type="ECO:0000256" key="5">
    <source>
        <dbReference type="ARBA" id="ARBA00022679"/>
    </source>
</evidence>
<evidence type="ECO:0000256" key="1">
    <source>
        <dbReference type="ARBA" id="ARBA00000085"/>
    </source>
</evidence>
<comment type="caution">
    <text evidence="11">The sequence shown here is derived from an EMBL/GenBank/DDBJ whole genome shotgun (WGS) entry which is preliminary data.</text>
</comment>
<keyword evidence="4" id="KW-0597">Phosphoprotein</keyword>
<dbReference type="SUPFAM" id="SSF47384">
    <property type="entry name" value="Homodimeric domain of signal transducing histidine kinase"/>
    <property type="match status" value="1"/>
</dbReference>
<keyword evidence="9" id="KW-0902">Two-component regulatory system</keyword>
<dbReference type="SUPFAM" id="SSF55781">
    <property type="entry name" value="GAF domain-like"/>
    <property type="match status" value="1"/>
</dbReference>
<dbReference type="InterPro" id="IPR003594">
    <property type="entry name" value="HATPase_dom"/>
</dbReference>
<dbReference type="EC" id="2.7.13.3" evidence="3"/>
<dbReference type="PRINTS" id="PR00344">
    <property type="entry name" value="BCTRLSENSOR"/>
</dbReference>
<evidence type="ECO:0000313" key="12">
    <source>
        <dbReference type="Proteomes" id="UP000242972"/>
    </source>
</evidence>
<name>A0A2T2XKU8_9FIRM</name>
<evidence type="ECO:0000256" key="6">
    <source>
        <dbReference type="ARBA" id="ARBA00022741"/>
    </source>
</evidence>
<evidence type="ECO:0000256" key="8">
    <source>
        <dbReference type="ARBA" id="ARBA00022840"/>
    </source>
</evidence>
<dbReference type="InterPro" id="IPR029016">
    <property type="entry name" value="GAF-like_dom_sf"/>
</dbReference>
<dbReference type="PANTHER" id="PTHR42878">
    <property type="entry name" value="TWO-COMPONENT HISTIDINE KINASE"/>
    <property type="match status" value="1"/>
</dbReference>
<protein>
    <recommendedName>
        <fullName evidence="3">histidine kinase</fullName>
        <ecNumber evidence="3">2.7.13.3</ecNumber>
    </recommendedName>
</protein>
<evidence type="ECO:0000256" key="3">
    <source>
        <dbReference type="ARBA" id="ARBA00012438"/>
    </source>
</evidence>
<dbReference type="GO" id="GO:0005524">
    <property type="term" value="F:ATP binding"/>
    <property type="evidence" value="ECO:0007669"/>
    <property type="project" value="UniProtKB-KW"/>
</dbReference>
<dbReference type="InterPro" id="IPR036890">
    <property type="entry name" value="HATPase_C_sf"/>
</dbReference>
<keyword evidence="5" id="KW-0808">Transferase</keyword>
<dbReference type="CDD" id="cd00082">
    <property type="entry name" value="HisKA"/>
    <property type="match status" value="1"/>
</dbReference>
<dbReference type="SMART" id="SM00388">
    <property type="entry name" value="HisKA"/>
    <property type="match status" value="1"/>
</dbReference>
<evidence type="ECO:0000259" key="10">
    <source>
        <dbReference type="PROSITE" id="PS50109"/>
    </source>
</evidence>
<comment type="subcellular location">
    <subcellularLocation>
        <location evidence="2">Membrane</location>
    </subcellularLocation>
</comment>